<dbReference type="AlphaFoldDB" id="L0A1U3"/>
<keyword evidence="2" id="KW-0238">DNA-binding</keyword>
<dbReference type="PATRIC" id="fig|937777.3.peg.1924"/>
<proteinExistence type="predicted"/>
<dbReference type="KEGG" id="dpd:Deipe_1920"/>
<dbReference type="HOGENOM" id="CLU_2552641_0_0_0"/>
<protein>
    <submittedName>
        <fullName evidence="2">DNA-binding protein, excisionase family</fullName>
    </submittedName>
</protein>
<feature type="domain" description="Helix-turn-helix" evidence="1">
    <location>
        <begin position="17"/>
        <end position="65"/>
    </location>
</feature>
<evidence type="ECO:0000313" key="2">
    <source>
        <dbReference type="EMBL" id="AFZ67424.1"/>
    </source>
</evidence>
<dbReference type="GO" id="GO:0003677">
    <property type="term" value="F:DNA binding"/>
    <property type="evidence" value="ECO:0007669"/>
    <property type="project" value="UniProtKB-KW"/>
</dbReference>
<accession>L0A1U3</accession>
<sequence length="82" mass="9193">MVNHMSTTDTSLQDALVYTPKELQVLLKLSKNTVYGLLISGTLRSIQIGRKRLIPRGAVEDYLRGGERAEDPPPERNRKGKT</sequence>
<gene>
    <name evidence="2" type="ordered locus">Deipe_1920</name>
</gene>
<dbReference type="InterPro" id="IPR041657">
    <property type="entry name" value="HTH_17"/>
</dbReference>
<dbReference type="Proteomes" id="UP000010467">
    <property type="component" value="Chromosome"/>
</dbReference>
<evidence type="ECO:0000259" key="1">
    <source>
        <dbReference type="Pfam" id="PF12728"/>
    </source>
</evidence>
<keyword evidence="3" id="KW-1185">Reference proteome</keyword>
<dbReference type="InterPro" id="IPR010093">
    <property type="entry name" value="SinI_DNA-bd"/>
</dbReference>
<reference evidence="3" key="1">
    <citation type="submission" date="2012-03" db="EMBL/GenBank/DDBJ databases">
        <title>Complete sequence of chromosome of Deinococcus peraridilitoris DSM 19664.</title>
        <authorList>
            <person name="Lucas S."/>
            <person name="Copeland A."/>
            <person name="Lapidus A."/>
            <person name="Glavina del Rio T."/>
            <person name="Dalin E."/>
            <person name="Tice H."/>
            <person name="Bruce D."/>
            <person name="Goodwin L."/>
            <person name="Pitluck S."/>
            <person name="Peters L."/>
            <person name="Mikhailova N."/>
            <person name="Lu M."/>
            <person name="Kyrpides N."/>
            <person name="Mavromatis K."/>
            <person name="Ivanova N."/>
            <person name="Brettin T."/>
            <person name="Detter J.C."/>
            <person name="Han C."/>
            <person name="Larimer F."/>
            <person name="Land M."/>
            <person name="Hauser L."/>
            <person name="Markowitz V."/>
            <person name="Cheng J.-F."/>
            <person name="Hugenholtz P."/>
            <person name="Woyke T."/>
            <person name="Wu D."/>
            <person name="Pukall R."/>
            <person name="Steenblock K."/>
            <person name="Brambilla E."/>
            <person name="Klenk H.-P."/>
            <person name="Eisen J.A."/>
        </authorList>
    </citation>
    <scope>NUCLEOTIDE SEQUENCE [LARGE SCALE GENOMIC DNA]</scope>
    <source>
        <strain evidence="3">DSM 19664 / LMG 22246 / CIP 109416 / KR-200</strain>
    </source>
</reference>
<name>L0A1U3_DEIPD</name>
<dbReference type="EMBL" id="CP003382">
    <property type="protein sequence ID" value="AFZ67424.1"/>
    <property type="molecule type" value="Genomic_DNA"/>
</dbReference>
<evidence type="ECO:0000313" key="3">
    <source>
        <dbReference type="Proteomes" id="UP000010467"/>
    </source>
</evidence>
<dbReference type="Pfam" id="PF12728">
    <property type="entry name" value="HTH_17"/>
    <property type="match status" value="1"/>
</dbReference>
<dbReference type="NCBIfam" id="TIGR01764">
    <property type="entry name" value="excise"/>
    <property type="match status" value="1"/>
</dbReference>
<dbReference type="STRING" id="937777.Deipe_1920"/>
<organism evidence="2 3">
    <name type="scientific">Deinococcus peraridilitoris (strain DSM 19664 / LMG 22246 / CIP 109416 / KR-200)</name>
    <dbReference type="NCBI Taxonomy" id="937777"/>
    <lineage>
        <taxon>Bacteria</taxon>
        <taxon>Thermotogati</taxon>
        <taxon>Deinococcota</taxon>
        <taxon>Deinococci</taxon>
        <taxon>Deinococcales</taxon>
        <taxon>Deinococcaceae</taxon>
        <taxon>Deinococcus</taxon>
    </lineage>
</organism>